<dbReference type="Pfam" id="PF13682">
    <property type="entry name" value="CZB"/>
    <property type="match status" value="1"/>
</dbReference>
<dbReference type="InterPro" id="IPR004090">
    <property type="entry name" value="Chemotax_Me-accpt_rcpt"/>
</dbReference>
<dbReference type="PRINTS" id="PR00260">
    <property type="entry name" value="CHEMTRNSDUCR"/>
</dbReference>
<keyword evidence="6" id="KW-1185">Reference proteome</keyword>
<dbReference type="PANTHER" id="PTHR32089:SF112">
    <property type="entry name" value="LYSOZYME-LIKE PROTEIN-RELATED"/>
    <property type="match status" value="1"/>
</dbReference>
<dbReference type="SMART" id="SM00283">
    <property type="entry name" value="MA"/>
    <property type="match status" value="1"/>
</dbReference>
<evidence type="ECO:0000313" key="6">
    <source>
        <dbReference type="Proteomes" id="UP000295135"/>
    </source>
</evidence>
<sequence length="377" mass="41023">MLLFMKNRQQPSLLESRLQALESENAALREQLAQNQAAAESAMTSMTQQAGALGLFQGVARQFNTYGDSLKESQSSLATLAASMKHESQEVAANCSNVGSTLGIIERMAGNLDGFIQRMLETADAVDQLHARTGEIDSIVKLIQEIAEQTNLLALNAAIEAARAGEQGRGFAVVADEVRKLAERTQGATHDISSLVETIQNEAAKVRSQVQVNPEQTTAMRQDGQDAHNGMRALMDSSGQMVGTIAATALRSFVETAKVDHLVFKLEIYKVIMGISEKKADEFAVHTQCRLGKWYYEGDGKACFSRLPGYKEIESPHIAVHRHGVAAVRHFYDGDFDQCVAELDQMETASLDVLRNLEQMAASGMADPSALCVGHQH</sequence>
<dbReference type="PANTHER" id="PTHR32089">
    <property type="entry name" value="METHYL-ACCEPTING CHEMOTAXIS PROTEIN MCPB"/>
    <property type="match status" value="1"/>
</dbReference>
<dbReference type="AlphaFoldDB" id="A0A4R3JZ88"/>
<proteinExistence type="inferred from homology"/>
<dbReference type="GO" id="GO:0006935">
    <property type="term" value="P:chemotaxis"/>
    <property type="evidence" value="ECO:0007669"/>
    <property type="project" value="InterPro"/>
</dbReference>
<protein>
    <submittedName>
        <fullName evidence="5">Chemoreceptor zinc-binding protein</fullName>
    </submittedName>
</protein>
<evidence type="ECO:0000313" key="5">
    <source>
        <dbReference type="EMBL" id="TCS72697.1"/>
    </source>
</evidence>
<dbReference type="PROSITE" id="PS50111">
    <property type="entry name" value="CHEMOTAXIS_TRANSDUC_2"/>
    <property type="match status" value="1"/>
</dbReference>
<dbReference type="InterPro" id="IPR025991">
    <property type="entry name" value="Chemoreceptor_zinc-bind_dom"/>
</dbReference>
<organism evidence="5 6">
    <name type="scientific">Sulfuritortus calidifontis</name>
    <dbReference type="NCBI Taxonomy" id="1914471"/>
    <lineage>
        <taxon>Bacteria</taxon>
        <taxon>Pseudomonadati</taxon>
        <taxon>Pseudomonadota</taxon>
        <taxon>Betaproteobacteria</taxon>
        <taxon>Nitrosomonadales</taxon>
        <taxon>Thiobacillaceae</taxon>
        <taxon>Sulfuritortus</taxon>
    </lineage>
</organism>
<dbReference type="Gene3D" id="6.10.250.3200">
    <property type="match status" value="1"/>
</dbReference>
<evidence type="ECO:0000256" key="1">
    <source>
        <dbReference type="ARBA" id="ARBA00023224"/>
    </source>
</evidence>
<dbReference type="GO" id="GO:0007165">
    <property type="term" value="P:signal transduction"/>
    <property type="evidence" value="ECO:0007669"/>
    <property type="project" value="UniProtKB-KW"/>
</dbReference>
<reference evidence="5 6" key="1">
    <citation type="submission" date="2019-03" db="EMBL/GenBank/DDBJ databases">
        <title>Genomic Encyclopedia of Type Strains, Phase IV (KMG-IV): sequencing the most valuable type-strain genomes for metagenomic binning, comparative biology and taxonomic classification.</title>
        <authorList>
            <person name="Goeker M."/>
        </authorList>
    </citation>
    <scope>NUCLEOTIDE SEQUENCE [LARGE SCALE GENOMIC DNA]</scope>
    <source>
        <strain evidence="5 6">DSM 103923</strain>
    </source>
</reference>
<accession>A0A4R3JZ88</accession>
<gene>
    <name evidence="5" type="ORF">EDC61_104111</name>
</gene>
<dbReference type="EMBL" id="SLZY01000004">
    <property type="protein sequence ID" value="TCS72697.1"/>
    <property type="molecule type" value="Genomic_DNA"/>
</dbReference>
<keyword evidence="1 3" id="KW-0807">Transducer</keyword>
<dbReference type="Pfam" id="PF00015">
    <property type="entry name" value="MCPsignal"/>
    <property type="match status" value="1"/>
</dbReference>
<dbReference type="OrthoDB" id="9808588at2"/>
<dbReference type="GO" id="GO:0004888">
    <property type="term" value="F:transmembrane signaling receptor activity"/>
    <property type="evidence" value="ECO:0007669"/>
    <property type="project" value="InterPro"/>
</dbReference>
<evidence type="ECO:0000256" key="3">
    <source>
        <dbReference type="PROSITE-ProRule" id="PRU00284"/>
    </source>
</evidence>
<feature type="domain" description="Methyl-accepting transducer" evidence="4">
    <location>
        <begin position="69"/>
        <end position="276"/>
    </location>
</feature>
<evidence type="ECO:0000259" key="4">
    <source>
        <dbReference type="PROSITE" id="PS50111"/>
    </source>
</evidence>
<dbReference type="InterPro" id="IPR004089">
    <property type="entry name" value="MCPsignal_dom"/>
</dbReference>
<dbReference type="SUPFAM" id="SSF58104">
    <property type="entry name" value="Methyl-accepting chemotaxis protein (MCP) signaling domain"/>
    <property type="match status" value="1"/>
</dbReference>
<comment type="similarity">
    <text evidence="2">Belongs to the methyl-accepting chemotaxis (MCP) protein family.</text>
</comment>
<dbReference type="GO" id="GO:0016020">
    <property type="term" value="C:membrane"/>
    <property type="evidence" value="ECO:0007669"/>
    <property type="project" value="InterPro"/>
</dbReference>
<name>A0A4R3JZ88_9PROT</name>
<dbReference type="Gene3D" id="1.20.120.30">
    <property type="entry name" value="Aspartate receptor, ligand-binding domain"/>
    <property type="match status" value="1"/>
</dbReference>
<evidence type="ECO:0000256" key="2">
    <source>
        <dbReference type="ARBA" id="ARBA00029447"/>
    </source>
</evidence>
<dbReference type="Proteomes" id="UP000295135">
    <property type="component" value="Unassembled WGS sequence"/>
</dbReference>
<keyword evidence="5" id="KW-0675">Receptor</keyword>
<comment type="caution">
    <text evidence="5">The sequence shown here is derived from an EMBL/GenBank/DDBJ whole genome shotgun (WGS) entry which is preliminary data.</text>
</comment>